<dbReference type="InterPro" id="IPR036948">
    <property type="entry name" value="Ribosomal_eL21_sf"/>
</dbReference>
<dbReference type="HAMAP" id="MF_00369">
    <property type="entry name" value="Ribosomal_eL21"/>
    <property type="match status" value="1"/>
</dbReference>
<dbReference type="KEGG" id="cma:Cmaq_1954"/>
<evidence type="ECO:0000256" key="2">
    <source>
        <dbReference type="ARBA" id="ARBA00022980"/>
    </source>
</evidence>
<dbReference type="HOGENOM" id="CLU_103610_1_1_2"/>
<dbReference type="InterPro" id="IPR008991">
    <property type="entry name" value="Translation_prot_SH3-like_sf"/>
</dbReference>
<dbReference type="GO" id="GO:0003735">
    <property type="term" value="F:structural constituent of ribosome"/>
    <property type="evidence" value="ECO:0007669"/>
    <property type="project" value="InterPro"/>
</dbReference>
<name>A8MBN7_CALMQ</name>
<dbReference type="RefSeq" id="WP_012186989.1">
    <property type="nucleotide sequence ID" value="NC_009954.1"/>
</dbReference>
<dbReference type="EMBL" id="CP000852">
    <property type="protein sequence ID" value="ABW02770.1"/>
    <property type="molecule type" value="Genomic_DNA"/>
</dbReference>
<dbReference type="Proteomes" id="UP000001137">
    <property type="component" value="Chromosome"/>
</dbReference>
<dbReference type="GeneID" id="5708972"/>
<dbReference type="OrthoDB" id="6295at2157"/>
<dbReference type="AlphaFoldDB" id="A8MBN7"/>
<keyword evidence="3 5" id="KW-0687">Ribonucleoprotein</keyword>
<dbReference type="Pfam" id="PF01157">
    <property type="entry name" value="Ribosomal_L21e"/>
    <property type="match status" value="1"/>
</dbReference>
<evidence type="ECO:0000256" key="5">
    <source>
        <dbReference type="HAMAP-Rule" id="MF_00369"/>
    </source>
</evidence>
<dbReference type="InterPro" id="IPR001147">
    <property type="entry name" value="Ribosomal_eL21"/>
</dbReference>
<keyword evidence="2 5" id="KW-0689">Ribosomal protein</keyword>
<evidence type="ECO:0000313" key="7">
    <source>
        <dbReference type="Proteomes" id="UP000001137"/>
    </source>
</evidence>
<reference evidence="6 7" key="1">
    <citation type="submission" date="2007-10" db="EMBL/GenBank/DDBJ databases">
        <title>Complete sequence of Caldivirga maquilingensis IC-167.</title>
        <authorList>
            <consortium name="US DOE Joint Genome Institute"/>
            <person name="Copeland A."/>
            <person name="Lucas S."/>
            <person name="Lapidus A."/>
            <person name="Barry K."/>
            <person name="Glavina del Rio T."/>
            <person name="Dalin E."/>
            <person name="Tice H."/>
            <person name="Pitluck S."/>
            <person name="Saunders E."/>
            <person name="Brettin T."/>
            <person name="Bruce D."/>
            <person name="Detter J.C."/>
            <person name="Han C."/>
            <person name="Schmutz J."/>
            <person name="Larimer F."/>
            <person name="Land M."/>
            <person name="Hauser L."/>
            <person name="Kyrpides N."/>
            <person name="Ivanova N."/>
            <person name="Biddle J.F."/>
            <person name="Zhang Z."/>
            <person name="Fitz-Gibbon S.T."/>
            <person name="Lowe T.M."/>
            <person name="Saltikov C."/>
            <person name="House C.H."/>
            <person name="Richardson P."/>
        </authorList>
    </citation>
    <scope>NUCLEOTIDE SEQUENCE [LARGE SCALE GENOMIC DNA]</scope>
    <source>
        <strain evidence="7">ATCC 700844 / DSM 13496 / JCM 10307 / IC-167</strain>
    </source>
</reference>
<accession>A8MBN7</accession>
<dbReference type="SUPFAM" id="SSF50104">
    <property type="entry name" value="Translation proteins SH3-like domain"/>
    <property type="match status" value="1"/>
</dbReference>
<dbReference type="Gene3D" id="2.30.30.70">
    <property type="entry name" value="Ribosomal protein L21"/>
    <property type="match status" value="1"/>
</dbReference>
<protein>
    <recommendedName>
        <fullName evidence="4 5">Large ribosomal subunit protein eL21</fullName>
    </recommendedName>
</protein>
<dbReference type="GO" id="GO:0006412">
    <property type="term" value="P:translation"/>
    <property type="evidence" value="ECO:0007669"/>
    <property type="project" value="UniProtKB-UniRule"/>
</dbReference>
<sequence>MVARTHGYRFKSRKLLSKTPREKGRPGLFKWLLARYYRVGDKLAIDIDPVYVSTAPHKRYQGRVGTLIGWRGRALVLEVNFMGERRIIITTPEHVKPLNLEEFLKERVLGKPIIQSEAN</sequence>
<dbReference type="GO" id="GO:0005840">
    <property type="term" value="C:ribosome"/>
    <property type="evidence" value="ECO:0007669"/>
    <property type="project" value="UniProtKB-KW"/>
</dbReference>
<organism evidence="6 7">
    <name type="scientific">Caldivirga maquilingensis (strain ATCC 700844 / DSM 13496 / JCM 10307 / IC-167)</name>
    <dbReference type="NCBI Taxonomy" id="397948"/>
    <lineage>
        <taxon>Archaea</taxon>
        <taxon>Thermoproteota</taxon>
        <taxon>Thermoprotei</taxon>
        <taxon>Thermoproteales</taxon>
        <taxon>Thermoproteaceae</taxon>
        <taxon>Caldivirga</taxon>
    </lineage>
</organism>
<evidence type="ECO:0000256" key="3">
    <source>
        <dbReference type="ARBA" id="ARBA00023274"/>
    </source>
</evidence>
<proteinExistence type="inferred from homology"/>
<evidence type="ECO:0000256" key="1">
    <source>
        <dbReference type="ARBA" id="ARBA00008427"/>
    </source>
</evidence>
<dbReference type="PANTHER" id="PTHR20981">
    <property type="entry name" value="60S RIBOSOMAL PROTEIN L21"/>
    <property type="match status" value="1"/>
</dbReference>
<evidence type="ECO:0000256" key="4">
    <source>
        <dbReference type="ARBA" id="ARBA00035219"/>
    </source>
</evidence>
<evidence type="ECO:0000313" key="6">
    <source>
        <dbReference type="EMBL" id="ABW02770.1"/>
    </source>
</evidence>
<comment type="similarity">
    <text evidence="1 5">Belongs to the eukaryotic ribosomal protein eL21 family.</text>
</comment>
<keyword evidence="7" id="KW-1185">Reference proteome</keyword>
<dbReference type="eggNOG" id="arCOG04129">
    <property type="taxonomic scope" value="Archaea"/>
</dbReference>
<dbReference type="InterPro" id="IPR022856">
    <property type="entry name" value="Ribosomal_eL21_arc"/>
</dbReference>
<dbReference type="GO" id="GO:1990904">
    <property type="term" value="C:ribonucleoprotein complex"/>
    <property type="evidence" value="ECO:0007669"/>
    <property type="project" value="UniProtKB-KW"/>
</dbReference>
<gene>
    <name evidence="5" type="primary">rpl21e</name>
    <name evidence="6" type="ordered locus">Cmaq_1954</name>
</gene>
<dbReference type="STRING" id="397948.Cmaq_1954"/>